<dbReference type="EMBL" id="JAUKVY010000031">
    <property type="protein sequence ID" value="MDO1536766.1"/>
    <property type="molecule type" value="Genomic_DNA"/>
</dbReference>
<comment type="similarity">
    <text evidence="1">Belongs to the UPF0065 (bug) family.</text>
</comment>
<proteinExistence type="inferred from homology"/>
<evidence type="ECO:0000256" key="2">
    <source>
        <dbReference type="SAM" id="SignalP"/>
    </source>
</evidence>
<dbReference type="Gene3D" id="3.40.190.150">
    <property type="entry name" value="Bordetella uptake gene, domain 1"/>
    <property type="match status" value="1"/>
</dbReference>
<dbReference type="Proteomes" id="UP001169027">
    <property type="component" value="Unassembled WGS sequence"/>
</dbReference>
<organism evidence="3 4">
    <name type="scientific">Variovorax ginsengisoli</name>
    <dbReference type="NCBI Taxonomy" id="363844"/>
    <lineage>
        <taxon>Bacteria</taxon>
        <taxon>Pseudomonadati</taxon>
        <taxon>Pseudomonadota</taxon>
        <taxon>Betaproteobacteria</taxon>
        <taxon>Burkholderiales</taxon>
        <taxon>Comamonadaceae</taxon>
        <taxon>Variovorax</taxon>
    </lineage>
</organism>
<feature type="chain" id="PRO_5045448891" evidence="2">
    <location>
        <begin position="28"/>
        <end position="327"/>
    </location>
</feature>
<comment type="caution">
    <text evidence="3">The sequence shown here is derived from an EMBL/GenBank/DDBJ whole genome shotgun (WGS) entry which is preliminary data.</text>
</comment>
<dbReference type="PROSITE" id="PS51257">
    <property type="entry name" value="PROKAR_LIPOPROTEIN"/>
    <property type="match status" value="1"/>
</dbReference>
<dbReference type="InterPro" id="IPR006311">
    <property type="entry name" value="TAT_signal"/>
</dbReference>
<dbReference type="RefSeq" id="WP_301814968.1">
    <property type="nucleotide sequence ID" value="NZ_JAUJZH010000031.1"/>
</dbReference>
<name>A0ABT8SGZ6_9BURK</name>
<dbReference type="PROSITE" id="PS51318">
    <property type="entry name" value="TAT"/>
    <property type="match status" value="1"/>
</dbReference>
<gene>
    <name evidence="3" type="ORF">Q2T77_31305</name>
</gene>
<dbReference type="PANTHER" id="PTHR42928">
    <property type="entry name" value="TRICARBOXYLATE-BINDING PROTEIN"/>
    <property type="match status" value="1"/>
</dbReference>
<dbReference type="PIRSF" id="PIRSF017082">
    <property type="entry name" value="YflP"/>
    <property type="match status" value="1"/>
</dbReference>
<dbReference type="Pfam" id="PF03401">
    <property type="entry name" value="TctC"/>
    <property type="match status" value="1"/>
</dbReference>
<dbReference type="CDD" id="cd13578">
    <property type="entry name" value="PBP2_Bug27"/>
    <property type="match status" value="1"/>
</dbReference>
<dbReference type="SUPFAM" id="SSF53850">
    <property type="entry name" value="Periplasmic binding protein-like II"/>
    <property type="match status" value="1"/>
</dbReference>
<feature type="signal peptide" evidence="2">
    <location>
        <begin position="1"/>
        <end position="27"/>
    </location>
</feature>
<accession>A0ABT8SGZ6</accession>
<dbReference type="Gene3D" id="3.40.190.10">
    <property type="entry name" value="Periplasmic binding protein-like II"/>
    <property type="match status" value="1"/>
</dbReference>
<keyword evidence="2" id="KW-0732">Signal</keyword>
<evidence type="ECO:0000313" key="4">
    <source>
        <dbReference type="Proteomes" id="UP001169027"/>
    </source>
</evidence>
<dbReference type="InterPro" id="IPR005064">
    <property type="entry name" value="BUG"/>
</dbReference>
<evidence type="ECO:0000313" key="3">
    <source>
        <dbReference type="EMBL" id="MDO1536766.1"/>
    </source>
</evidence>
<keyword evidence="4" id="KW-1185">Reference proteome</keyword>
<evidence type="ECO:0000256" key="1">
    <source>
        <dbReference type="ARBA" id="ARBA00006987"/>
    </source>
</evidence>
<sequence length="327" mass="33825">MRSTRRSFLLLPAALGAAACWPLAAHADSRDTQPIRLVVPFGAGGVADLTARVVGKAMASQLGQPVVVDNRPGAGGVVAGTMVASAAPDGLTLLLMSNGTAVSEGLFQKLPFDTRKDFAPISLLGYFDLAIVVPEASPLRSLADLVAAAKARPGGLNIGTVNVGSTQHLSAELFKSRAGIDVQVVPFNGTPAVVTALRSGQIDAAVEILSPVMPQITGKALRAIAVMGERRNPALPNVPTAAEGAGLKGFDVRSWNALAAPGKTPRERVDRLNRAVRAALASAEVQQQLATLNVQPRAGTPEELAALLDSEIRRWSGVIAAAGIPRQ</sequence>
<dbReference type="InterPro" id="IPR042100">
    <property type="entry name" value="Bug_dom1"/>
</dbReference>
<dbReference type="PANTHER" id="PTHR42928:SF5">
    <property type="entry name" value="BLR1237 PROTEIN"/>
    <property type="match status" value="1"/>
</dbReference>
<protein>
    <submittedName>
        <fullName evidence="3">Tripartite tricarboxylate transporter substrate binding protein</fullName>
    </submittedName>
</protein>
<reference evidence="3" key="1">
    <citation type="submission" date="2023-06" db="EMBL/GenBank/DDBJ databases">
        <authorList>
            <person name="Jiang Y."/>
            <person name="Liu Q."/>
        </authorList>
    </citation>
    <scope>NUCLEOTIDE SEQUENCE</scope>
    <source>
        <strain evidence="3">CGMCC 1.12090</strain>
    </source>
</reference>